<proteinExistence type="predicted"/>
<protein>
    <submittedName>
        <fullName evidence="2">Uncharacterized protein</fullName>
    </submittedName>
</protein>
<evidence type="ECO:0000313" key="1">
    <source>
        <dbReference type="EMBL" id="KAJ6792580.1"/>
    </source>
</evidence>
<dbReference type="EMBL" id="JANAVB010043419">
    <property type="protein sequence ID" value="KAJ6792580.1"/>
    <property type="molecule type" value="Genomic_DNA"/>
</dbReference>
<dbReference type="EMBL" id="JANAVB010043419">
    <property type="protein sequence ID" value="KAJ6792581.1"/>
    <property type="molecule type" value="Genomic_DNA"/>
</dbReference>
<gene>
    <name evidence="1" type="ORF">M6B38_238355</name>
    <name evidence="2" type="ORF">M6B38_238360</name>
</gene>
<reference evidence="2" key="1">
    <citation type="journal article" date="2023" name="GigaByte">
        <title>Genome assembly of the bearded iris, Iris pallida Lam.</title>
        <authorList>
            <person name="Bruccoleri R.E."/>
            <person name="Oakeley E.J."/>
            <person name="Faust A.M.E."/>
            <person name="Altorfer M."/>
            <person name="Dessus-Babus S."/>
            <person name="Burckhardt D."/>
            <person name="Oertli M."/>
            <person name="Naumann U."/>
            <person name="Petersen F."/>
            <person name="Wong J."/>
        </authorList>
    </citation>
    <scope>NUCLEOTIDE SEQUENCE</scope>
    <source>
        <strain evidence="2">GSM-AAB239-AS_SAM_17_03QT</strain>
    </source>
</reference>
<reference evidence="2" key="2">
    <citation type="submission" date="2023-04" db="EMBL/GenBank/DDBJ databases">
        <authorList>
            <person name="Bruccoleri R.E."/>
            <person name="Oakeley E.J."/>
            <person name="Faust A.-M."/>
            <person name="Dessus-Babus S."/>
            <person name="Altorfer M."/>
            <person name="Burckhardt D."/>
            <person name="Oertli M."/>
            <person name="Naumann U."/>
            <person name="Petersen F."/>
            <person name="Wong J."/>
        </authorList>
    </citation>
    <scope>NUCLEOTIDE SEQUENCE</scope>
    <source>
        <strain evidence="2">GSM-AAB239-AS_SAM_17_03QT</strain>
        <tissue evidence="2">Leaf</tissue>
    </source>
</reference>
<accession>A0AAX6DLH1</accession>
<evidence type="ECO:0000313" key="3">
    <source>
        <dbReference type="Proteomes" id="UP001140949"/>
    </source>
</evidence>
<dbReference type="Proteomes" id="UP001140949">
    <property type="component" value="Unassembled WGS sequence"/>
</dbReference>
<organism evidence="2 3">
    <name type="scientific">Iris pallida</name>
    <name type="common">Sweet iris</name>
    <dbReference type="NCBI Taxonomy" id="29817"/>
    <lineage>
        <taxon>Eukaryota</taxon>
        <taxon>Viridiplantae</taxon>
        <taxon>Streptophyta</taxon>
        <taxon>Embryophyta</taxon>
        <taxon>Tracheophyta</taxon>
        <taxon>Spermatophyta</taxon>
        <taxon>Magnoliopsida</taxon>
        <taxon>Liliopsida</taxon>
        <taxon>Asparagales</taxon>
        <taxon>Iridaceae</taxon>
        <taxon>Iridoideae</taxon>
        <taxon>Irideae</taxon>
        <taxon>Iris</taxon>
    </lineage>
</organism>
<dbReference type="AlphaFoldDB" id="A0AAX6DLH1"/>
<sequence>MTSYSLIAILAWFSSLRRYRSLLRGTLNLEQLNQMLR</sequence>
<evidence type="ECO:0000313" key="2">
    <source>
        <dbReference type="EMBL" id="KAJ6792581.1"/>
    </source>
</evidence>
<name>A0AAX6DLH1_IRIPA</name>
<comment type="caution">
    <text evidence="2">The sequence shown here is derived from an EMBL/GenBank/DDBJ whole genome shotgun (WGS) entry which is preliminary data.</text>
</comment>
<keyword evidence="3" id="KW-1185">Reference proteome</keyword>